<dbReference type="GO" id="GO:0008256">
    <property type="term" value="F:protein histidine pros-kinase activity"/>
    <property type="evidence" value="ECO:0007669"/>
    <property type="project" value="UniProtKB-EC"/>
</dbReference>
<dbReference type="InterPro" id="IPR003661">
    <property type="entry name" value="HisK_dim/P_dom"/>
</dbReference>
<comment type="caution">
    <text evidence="9">The sequence shown here is derived from an EMBL/GenBank/DDBJ whole genome shotgun (WGS) entry which is preliminary data.</text>
</comment>
<dbReference type="InterPro" id="IPR001610">
    <property type="entry name" value="PAC"/>
</dbReference>
<organism evidence="9 10">
    <name type="scientific">Pseudoxanthomonas sacheonensis</name>
    <dbReference type="NCBI Taxonomy" id="443615"/>
    <lineage>
        <taxon>Bacteria</taxon>
        <taxon>Pseudomonadati</taxon>
        <taxon>Pseudomonadota</taxon>
        <taxon>Gammaproteobacteria</taxon>
        <taxon>Lysobacterales</taxon>
        <taxon>Lysobacteraceae</taxon>
        <taxon>Pseudoxanthomonas</taxon>
    </lineage>
</organism>
<dbReference type="SUPFAM" id="SSF55785">
    <property type="entry name" value="PYP-like sensor domain (PAS domain)"/>
    <property type="match status" value="3"/>
</dbReference>
<dbReference type="PANTHER" id="PTHR43047">
    <property type="entry name" value="TWO-COMPONENT HISTIDINE PROTEIN KINASE"/>
    <property type="match status" value="1"/>
</dbReference>
<dbReference type="Pfam" id="PF13426">
    <property type="entry name" value="PAS_9"/>
    <property type="match status" value="3"/>
</dbReference>
<sequence length="625" mass="69284">MNDGKAGAAVVETRFGDLLESMPDGILMVDREGRIVHSNSQAESLFGYQKGELRGQSIEQLLPGRFRGMHAGHRSNYFGQPRPRTMGMGLELYGLRKDGTEFPVEISLSPMQTEEGTLVVSAIRDISERKKAEQKFRDLLESAPDAIVIVNRQGRIVLVNAQTETVFGYSRSELLDQQVEFLLPERYRDQHPGHRNGFFADPKARPMGVGLELHGRGKNGREFPIEISLSPLHTEDGILVSSAIRDITERKNFETEIRESREQFRAVAQTASDAIVSANQLGRITYLNAAAERMFGYSMEEAEGELLELLMPEQYKDAHKAGFGRYLTTGKSHIIGRTVEIRARKKDGFEFPIEISIATWSTARGAFFTAIVRDITERKRFEQALQEKNMELSNANLAKDRFLASMSHELRTPLNAIIGFTGTLLMKLPGPLNTDQEKQLKTVQGSARHLLALINDLLDLAKIEAGKVELRIEPVVCQRVIADVAASLRPQAEAKSLALLMTLPEPDLVLRTDRRALTQIVLNLASNAIKFTDEGSVHLHVRERRAGEQNLIEISVEDTGIGIGEEDQAKLFAAFAQIDSSAGRRQEGTGLGLHLSRKLAEMLGGEIVFSSASGQGSTFALVLKE</sequence>
<feature type="domain" description="Histidine kinase" evidence="6">
    <location>
        <begin position="405"/>
        <end position="625"/>
    </location>
</feature>
<evidence type="ECO:0000313" key="9">
    <source>
        <dbReference type="EMBL" id="MDR6840688.1"/>
    </source>
</evidence>
<dbReference type="InterPro" id="IPR005467">
    <property type="entry name" value="His_kinase_dom"/>
</dbReference>
<evidence type="ECO:0000256" key="1">
    <source>
        <dbReference type="ARBA" id="ARBA00000085"/>
    </source>
</evidence>
<dbReference type="SMART" id="SM00387">
    <property type="entry name" value="HATPase_c"/>
    <property type="match status" value="1"/>
</dbReference>
<feature type="domain" description="PAS" evidence="7">
    <location>
        <begin position="132"/>
        <end position="185"/>
    </location>
</feature>
<dbReference type="Gene3D" id="1.10.287.130">
    <property type="match status" value="1"/>
</dbReference>
<evidence type="ECO:0000259" key="6">
    <source>
        <dbReference type="PROSITE" id="PS50109"/>
    </source>
</evidence>
<dbReference type="InterPro" id="IPR036890">
    <property type="entry name" value="HATPase_C_sf"/>
</dbReference>
<dbReference type="InterPro" id="IPR036097">
    <property type="entry name" value="HisK_dim/P_sf"/>
</dbReference>
<evidence type="ECO:0000256" key="3">
    <source>
        <dbReference type="ARBA" id="ARBA00022553"/>
    </source>
</evidence>
<dbReference type="EC" id="2.7.13.3" evidence="2"/>
<feature type="domain" description="PAC" evidence="8">
    <location>
        <begin position="337"/>
        <end position="387"/>
    </location>
</feature>
<dbReference type="CDD" id="cd00130">
    <property type="entry name" value="PAS"/>
    <property type="match status" value="3"/>
</dbReference>
<dbReference type="PROSITE" id="PS50113">
    <property type="entry name" value="PAC"/>
    <property type="match status" value="3"/>
</dbReference>
<feature type="domain" description="PAC" evidence="8">
    <location>
        <begin position="88"/>
        <end position="138"/>
    </location>
</feature>
<evidence type="ECO:0000256" key="4">
    <source>
        <dbReference type="ARBA" id="ARBA00022679"/>
    </source>
</evidence>
<dbReference type="Gene3D" id="3.30.450.20">
    <property type="entry name" value="PAS domain"/>
    <property type="match status" value="3"/>
</dbReference>
<dbReference type="RefSeq" id="WP_310090656.1">
    <property type="nucleotide sequence ID" value="NZ_JAVDTT010000001.1"/>
</dbReference>
<accession>A0ABU1RPJ5</accession>
<dbReference type="NCBIfam" id="TIGR00229">
    <property type="entry name" value="sensory_box"/>
    <property type="match status" value="3"/>
</dbReference>
<comment type="catalytic activity">
    <reaction evidence="1">
        <text>ATP + protein L-histidine = ADP + protein N-phospho-L-histidine.</text>
        <dbReference type="EC" id="2.7.13.3"/>
    </reaction>
</comment>
<dbReference type="SMART" id="SM00388">
    <property type="entry name" value="HisKA"/>
    <property type="match status" value="1"/>
</dbReference>
<dbReference type="SMART" id="SM00086">
    <property type="entry name" value="PAC"/>
    <property type="match status" value="3"/>
</dbReference>
<dbReference type="PRINTS" id="PR00344">
    <property type="entry name" value="BCTRLSENSOR"/>
</dbReference>
<reference evidence="9 10" key="1">
    <citation type="submission" date="2023-07" db="EMBL/GenBank/DDBJ databases">
        <title>Sorghum-associated microbial communities from plants grown in Nebraska, USA.</title>
        <authorList>
            <person name="Schachtman D."/>
        </authorList>
    </citation>
    <scope>NUCLEOTIDE SEQUENCE [LARGE SCALE GENOMIC DNA]</scope>
    <source>
        <strain evidence="9 10">BE107</strain>
    </source>
</reference>
<dbReference type="SUPFAM" id="SSF55874">
    <property type="entry name" value="ATPase domain of HSP90 chaperone/DNA topoisomerase II/histidine kinase"/>
    <property type="match status" value="1"/>
</dbReference>
<gene>
    <name evidence="9" type="ORF">J2W94_000952</name>
</gene>
<dbReference type="PROSITE" id="PS50109">
    <property type="entry name" value="HIS_KIN"/>
    <property type="match status" value="1"/>
</dbReference>
<evidence type="ECO:0000259" key="7">
    <source>
        <dbReference type="PROSITE" id="PS50112"/>
    </source>
</evidence>
<keyword evidence="4 9" id="KW-0808">Transferase</keyword>
<dbReference type="SMART" id="SM00091">
    <property type="entry name" value="PAS"/>
    <property type="match status" value="3"/>
</dbReference>
<dbReference type="InterPro" id="IPR003594">
    <property type="entry name" value="HATPase_dom"/>
</dbReference>
<dbReference type="CDD" id="cd16922">
    <property type="entry name" value="HATPase_EvgS-ArcB-TorS-like"/>
    <property type="match status" value="1"/>
</dbReference>
<dbReference type="InterPro" id="IPR000700">
    <property type="entry name" value="PAS-assoc_C"/>
</dbReference>
<dbReference type="InterPro" id="IPR035965">
    <property type="entry name" value="PAS-like_dom_sf"/>
</dbReference>
<feature type="domain" description="PAS" evidence="7">
    <location>
        <begin position="11"/>
        <end position="63"/>
    </location>
</feature>
<evidence type="ECO:0000256" key="2">
    <source>
        <dbReference type="ARBA" id="ARBA00012438"/>
    </source>
</evidence>
<proteinExistence type="predicted"/>
<dbReference type="InterPro" id="IPR000014">
    <property type="entry name" value="PAS"/>
</dbReference>
<keyword evidence="10" id="KW-1185">Reference proteome</keyword>
<evidence type="ECO:0000259" key="8">
    <source>
        <dbReference type="PROSITE" id="PS50113"/>
    </source>
</evidence>
<keyword evidence="3" id="KW-0597">Phosphoprotein</keyword>
<feature type="domain" description="PAC" evidence="8">
    <location>
        <begin position="209"/>
        <end position="259"/>
    </location>
</feature>
<dbReference type="InterPro" id="IPR004358">
    <property type="entry name" value="Sig_transdc_His_kin-like_C"/>
</dbReference>
<dbReference type="EMBL" id="JAVDTT010000001">
    <property type="protein sequence ID" value="MDR6840688.1"/>
    <property type="molecule type" value="Genomic_DNA"/>
</dbReference>
<evidence type="ECO:0000313" key="10">
    <source>
        <dbReference type="Proteomes" id="UP001254759"/>
    </source>
</evidence>
<name>A0ABU1RPJ5_9GAMM</name>
<dbReference type="CDD" id="cd00082">
    <property type="entry name" value="HisKA"/>
    <property type="match status" value="1"/>
</dbReference>
<feature type="domain" description="PAS" evidence="7">
    <location>
        <begin position="260"/>
        <end position="330"/>
    </location>
</feature>
<evidence type="ECO:0000256" key="5">
    <source>
        <dbReference type="ARBA" id="ARBA00022777"/>
    </source>
</evidence>
<dbReference type="Pfam" id="PF02518">
    <property type="entry name" value="HATPase_c"/>
    <property type="match status" value="1"/>
</dbReference>
<dbReference type="PROSITE" id="PS50112">
    <property type="entry name" value="PAS"/>
    <property type="match status" value="3"/>
</dbReference>
<dbReference type="SUPFAM" id="SSF47384">
    <property type="entry name" value="Homodimeric domain of signal transducing histidine kinase"/>
    <property type="match status" value="1"/>
</dbReference>
<dbReference type="Proteomes" id="UP001254759">
    <property type="component" value="Unassembled WGS sequence"/>
</dbReference>
<dbReference type="Pfam" id="PF00512">
    <property type="entry name" value="HisKA"/>
    <property type="match status" value="1"/>
</dbReference>
<protein>
    <recommendedName>
        <fullName evidence="2">histidine kinase</fullName>
        <ecNumber evidence="2">2.7.13.3</ecNumber>
    </recommendedName>
</protein>
<keyword evidence="5" id="KW-0418">Kinase</keyword>
<dbReference type="Gene3D" id="3.30.565.10">
    <property type="entry name" value="Histidine kinase-like ATPase, C-terminal domain"/>
    <property type="match status" value="1"/>
</dbReference>